<keyword evidence="1" id="KW-0472">Membrane</keyword>
<proteinExistence type="predicted"/>
<evidence type="ECO:0000313" key="2">
    <source>
        <dbReference type="EMBL" id="MXU82475.1"/>
    </source>
</evidence>
<reference evidence="2" key="1">
    <citation type="submission" date="2019-12" db="EMBL/GenBank/DDBJ databases">
        <title>An insight into the sialome of adult female Ixodes ricinus ticks feeding for 6 days.</title>
        <authorList>
            <person name="Perner J."/>
            <person name="Ribeiro J.M.C."/>
        </authorList>
    </citation>
    <scope>NUCLEOTIDE SEQUENCE</scope>
    <source>
        <strain evidence="2">Semi-engorged</strain>
        <tissue evidence="2">Salivary glands</tissue>
    </source>
</reference>
<protein>
    <submittedName>
        <fullName evidence="2">Uncharacterized protein</fullName>
    </submittedName>
</protein>
<organism evidence="2">
    <name type="scientific">Ixodes ricinus</name>
    <name type="common">Common tick</name>
    <name type="synonym">Acarus ricinus</name>
    <dbReference type="NCBI Taxonomy" id="34613"/>
    <lineage>
        <taxon>Eukaryota</taxon>
        <taxon>Metazoa</taxon>
        <taxon>Ecdysozoa</taxon>
        <taxon>Arthropoda</taxon>
        <taxon>Chelicerata</taxon>
        <taxon>Arachnida</taxon>
        <taxon>Acari</taxon>
        <taxon>Parasitiformes</taxon>
        <taxon>Ixodida</taxon>
        <taxon>Ixodoidea</taxon>
        <taxon>Ixodidae</taxon>
        <taxon>Ixodinae</taxon>
        <taxon>Ixodes</taxon>
    </lineage>
</organism>
<keyword evidence="1" id="KW-1133">Transmembrane helix</keyword>
<accession>A0A6B0U1Y5</accession>
<keyword evidence="1" id="KW-0812">Transmembrane</keyword>
<dbReference type="EMBL" id="GIFC01000392">
    <property type="protein sequence ID" value="MXU82475.1"/>
    <property type="molecule type" value="Transcribed_RNA"/>
</dbReference>
<evidence type="ECO:0000256" key="1">
    <source>
        <dbReference type="SAM" id="Phobius"/>
    </source>
</evidence>
<sequence length="69" mass="7147">MLSAETAKGCSATLAAASPSLVAAEALYGTLGPVPRMCWRMPRARHSLAFLALAPSTTMAAAVWDEPNS</sequence>
<dbReference type="AlphaFoldDB" id="A0A6B0U1Y5"/>
<feature type="transmembrane region" description="Helical" evidence="1">
    <location>
        <begin position="48"/>
        <end position="64"/>
    </location>
</feature>
<name>A0A6B0U1Y5_IXORI</name>